<dbReference type="PANTHER" id="PTHR43767">
    <property type="entry name" value="LONG-CHAIN-FATTY-ACID--COA LIGASE"/>
    <property type="match status" value="1"/>
</dbReference>
<dbReference type="EMBL" id="JAHXRI010000005">
    <property type="protein sequence ID" value="MBZ1349614.1"/>
    <property type="molecule type" value="Genomic_DNA"/>
</dbReference>
<evidence type="ECO:0000259" key="2">
    <source>
        <dbReference type="Pfam" id="PF13193"/>
    </source>
</evidence>
<sequence length="517" mass="56651">MYLDDHLARPFGSIPALVHVTAAERPTQPALILDGHTLSYAGLDALIGRVANSLQREGLKQGQAVAACASTSIEYVALFLGVLRAGGLMTPLPPSATPQNLSAMLANSGAKILFMDQACARQWSTDEQAAAGLNRVWLDDSSGDASDWSSWLTPHATPTPIFPEPHWPFNLIYSSGTTGTPKGIVQPCSMRWAHVQRAATNGYGPDTIMLASTPIYSNTTLVALLPTLALGGTVILMSKFDTRRYLELAQQHRVTHTMLVPVQYQRLMDDPNFDDFDLSSFQAKFSTSAPFSAALKADVLRRWPGRLTEIYGMTEGGGRCELEAHNYPHKLHTIGKPASGHDIRLINEQGQEVAPGETGEIVGSSAAMMEGYFGMPEKTREVEWFDAKGKRFIRTGDIGRYDEDGFLTLSDRKKDVVISGGFNIYPSDLEAELSQHPAVRESAVVGVPSRQWGETPVAYVVLRPQSDVSAESLLQWLNARVGKTQRLADLICIDRLPRSEIGKILKRQLREEYTAKS</sequence>
<keyword evidence="4" id="KW-1185">Reference proteome</keyword>
<dbReference type="PANTHER" id="PTHR43767:SF10">
    <property type="entry name" value="SURFACTIN SYNTHASE SUBUNIT 1"/>
    <property type="match status" value="1"/>
</dbReference>
<feature type="domain" description="AMP-binding enzyme C-terminal" evidence="2">
    <location>
        <begin position="429"/>
        <end position="503"/>
    </location>
</feature>
<dbReference type="InterPro" id="IPR025110">
    <property type="entry name" value="AMP-bd_C"/>
</dbReference>
<comment type="caution">
    <text evidence="3">The sequence shown here is derived from an EMBL/GenBank/DDBJ whole genome shotgun (WGS) entry which is preliminary data.</text>
</comment>
<evidence type="ECO:0000259" key="1">
    <source>
        <dbReference type="Pfam" id="PF00501"/>
    </source>
</evidence>
<protein>
    <submittedName>
        <fullName evidence="3">Acyl--CoA ligase</fullName>
    </submittedName>
</protein>
<dbReference type="AlphaFoldDB" id="A0A953N7L6"/>
<dbReference type="GO" id="GO:0016877">
    <property type="term" value="F:ligase activity, forming carbon-sulfur bonds"/>
    <property type="evidence" value="ECO:0007669"/>
    <property type="project" value="UniProtKB-ARBA"/>
</dbReference>
<accession>A0A953N7L6</accession>
<dbReference type="Pfam" id="PF00501">
    <property type="entry name" value="AMP-binding"/>
    <property type="match status" value="1"/>
</dbReference>
<dbReference type="Gene3D" id="3.30.300.30">
    <property type="match status" value="1"/>
</dbReference>
<dbReference type="Pfam" id="PF13193">
    <property type="entry name" value="AMP-binding_C"/>
    <property type="match status" value="1"/>
</dbReference>
<dbReference type="InterPro" id="IPR020845">
    <property type="entry name" value="AMP-binding_CS"/>
</dbReference>
<dbReference type="Gene3D" id="3.40.50.12780">
    <property type="entry name" value="N-terminal domain of ligase-like"/>
    <property type="match status" value="1"/>
</dbReference>
<evidence type="ECO:0000313" key="4">
    <source>
        <dbReference type="Proteomes" id="UP000739565"/>
    </source>
</evidence>
<gene>
    <name evidence="3" type="ORF">KZZ10_03060</name>
</gene>
<name>A0A953N7L6_9BURK</name>
<dbReference type="PROSITE" id="PS00455">
    <property type="entry name" value="AMP_BINDING"/>
    <property type="match status" value="1"/>
</dbReference>
<dbReference type="InterPro" id="IPR045851">
    <property type="entry name" value="AMP-bd_C_sf"/>
</dbReference>
<evidence type="ECO:0000313" key="3">
    <source>
        <dbReference type="EMBL" id="MBZ1349614.1"/>
    </source>
</evidence>
<reference evidence="3" key="1">
    <citation type="submission" date="2021-07" db="EMBL/GenBank/DDBJ databases">
        <title>New genus and species of the family Alcaligenaceae.</title>
        <authorList>
            <person name="Hahn M.W."/>
        </authorList>
    </citation>
    <scope>NUCLEOTIDE SEQUENCE</scope>
    <source>
        <strain evidence="3">LF4-65</strain>
    </source>
</reference>
<proteinExistence type="predicted"/>
<keyword evidence="3" id="KW-0436">Ligase</keyword>
<dbReference type="Proteomes" id="UP000739565">
    <property type="component" value="Unassembled WGS sequence"/>
</dbReference>
<feature type="domain" description="AMP-dependent synthetase/ligase" evidence="1">
    <location>
        <begin position="21"/>
        <end position="373"/>
    </location>
</feature>
<dbReference type="InterPro" id="IPR000873">
    <property type="entry name" value="AMP-dep_synth/lig_dom"/>
</dbReference>
<dbReference type="InterPro" id="IPR050237">
    <property type="entry name" value="ATP-dep_AMP-bd_enzyme"/>
</dbReference>
<dbReference type="InterPro" id="IPR042099">
    <property type="entry name" value="ANL_N_sf"/>
</dbReference>
<organism evidence="3 4">
    <name type="scientific">Zwartia hollandica</name>
    <dbReference type="NCBI Taxonomy" id="324606"/>
    <lineage>
        <taxon>Bacteria</taxon>
        <taxon>Pseudomonadati</taxon>
        <taxon>Pseudomonadota</taxon>
        <taxon>Betaproteobacteria</taxon>
        <taxon>Burkholderiales</taxon>
        <taxon>Alcaligenaceae</taxon>
        <taxon>Zwartia</taxon>
    </lineage>
</organism>
<dbReference type="SUPFAM" id="SSF56801">
    <property type="entry name" value="Acetyl-CoA synthetase-like"/>
    <property type="match status" value="1"/>
</dbReference>